<dbReference type="InterPro" id="IPR005039">
    <property type="entry name" value="Ant_C"/>
</dbReference>
<dbReference type="STRING" id="526218.Sterm_0817"/>
<dbReference type="KEGG" id="str:Sterm_0817"/>
<evidence type="ECO:0000259" key="2">
    <source>
        <dbReference type="Pfam" id="PF03374"/>
    </source>
</evidence>
<dbReference type="eggNOG" id="COG3645">
    <property type="taxonomic scope" value="Bacteria"/>
</dbReference>
<reference evidence="3 4" key="2">
    <citation type="journal article" date="2010" name="Stand. Genomic Sci.">
        <title>Complete genome sequence of Sebaldella termitidis type strain (NCTC 11300).</title>
        <authorList>
            <person name="Harmon-Smith M."/>
            <person name="Celia L."/>
            <person name="Chertkov O."/>
            <person name="Lapidus A."/>
            <person name="Copeland A."/>
            <person name="Glavina Del Rio T."/>
            <person name="Nolan M."/>
            <person name="Lucas S."/>
            <person name="Tice H."/>
            <person name="Cheng J.F."/>
            <person name="Han C."/>
            <person name="Detter J.C."/>
            <person name="Bruce D."/>
            <person name="Goodwin L."/>
            <person name="Pitluck S."/>
            <person name="Pati A."/>
            <person name="Liolios K."/>
            <person name="Ivanova N."/>
            <person name="Mavromatis K."/>
            <person name="Mikhailova N."/>
            <person name="Chen A."/>
            <person name="Palaniappan K."/>
            <person name="Land M."/>
            <person name="Hauser L."/>
            <person name="Chang Y.J."/>
            <person name="Jeffries C.D."/>
            <person name="Brettin T."/>
            <person name="Goker M."/>
            <person name="Beck B."/>
            <person name="Bristow J."/>
            <person name="Eisen J.A."/>
            <person name="Markowitz V."/>
            <person name="Hugenholtz P."/>
            <person name="Kyrpides N.C."/>
            <person name="Klenk H.P."/>
            <person name="Chen F."/>
        </authorList>
    </citation>
    <scope>NUCLEOTIDE SEQUENCE [LARGE SCALE GENOMIC DNA]</scope>
    <source>
        <strain evidence="4">ATCC 33386 / NCTC 11300</strain>
    </source>
</reference>
<feature type="coiled-coil region" evidence="1">
    <location>
        <begin position="12"/>
        <end position="39"/>
    </location>
</feature>
<feature type="domain" description="Antirepressor protein C-terminal" evidence="2">
    <location>
        <begin position="119"/>
        <end position="221"/>
    </location>
</feature>
<sequence>MRIENKETITSLEVAELTNKEHKNILADIRDEVSKLGEDRSRLIFQPIEYLDNRNRKQPAFNITLDGVLQLGARYDAIIRFNLIQKVNELQNKIKAPVTMKEALLLALEQQEKIEALELKVIEDMPKVEFYDEVTGSKTTFTMDKVAKILNFKKIGRNTLFDILRKNEILRSDNTPYQSYVDRGWFRLIESKFTKLDGETCITYKTVVYQKGVDGILKLLLNLGYKKNSPENTFTVSNIAN</sequence>
<keyword evidence="1" id="KW-0175">Coiled coil</keyword>
<evidence type="ECO:0000313" key="3">
    <source>
        <dbReference type="EMBL" id="ACZ07689.1"/>
    </source>
</evidence>
<dbReference type="InterPro" id="IPR014054">
    <property type="entry name" value="Phage_regulatory_Rha"/>
</dbReference>
<dbReference type="Pfam" id="PF09669">
    <property type="entry name" value="Phage_pRha"/>
    <property type="match status" value="1"/>
</dbReference>
<dbReference type="AlphaFoldDB" id="D1AR01"/>
<keyword evidence="4" id="KW-1185">Reference proteome</keyword>
<evidence type="ECO:0000313" key="4">
    <source>
        <dbReference type="Proteomes" id="UP000000845"/>
    </source>
</evidence>
<dbReference type="GO" id="GO:0003677">
    <property type="term" value="F:DNA binding"/>
    <property type="evidence" value="ECO:0007669"/>
    <property type="project" value="InterPro"/>
</dbReference>
<reference evidence="4" key="1">
    <citation type="submission" date="2009-09" db="EMBL/GenBank/DDBJ databases">
        <title>The complete chromosome of Sebaldella termitidis ATCC 33386.</title>
        <authorList>
            <consortium name="US DOE Joint Genome Institute (JGI-PGF)"/>
            <person name="Lucas S."/>
            <person name="Copeland A."/>
            <person name="Lapidus A."/>
            <person name="Glavina del Rio T."/>
            <person name="Dalin E."/>
            <person name="Tice H."/>
            <person name="Bruce D."/>
            <person name="Goodwin L."/>
            <person name="Pitluck S."/>
            <person name="Kyrpides N."/>
            <person name="Mavromatis K."/>
            <person name="Ivanova N."/>
            <person name="Mikhailova N."/>
            <person name="Sims D."/>
            <person name="Meincke L."/>
            <person name="Brettin T."/>
            <person name="Detter J.C."/>
            <person name="Han C."/>
            <person name="Larimer F."/>
            <person name="Land M."/>
            <person name="Hauser L."/>
            <person name="Markowitz V."/>
            <person name="Cheng J.F."/>
            <person name="Hugenholtz P."/>
            <person name="Woyke T."/>
            <person name="Wu D."/>
            <person name="Eisen J.A."/>
        </authorList>
    </citation>
    <scope>NUCLEOTIDE SEQUENCE [LARGE SCALE GENOMIC DNA]</scope>
    <source>
        <strain evidence="4">ATCC 33386 / NCTC 11300</strain>
    </source>
</reference>
<accession>D1AR01</accession>
<dbReference type="eggNOG" id="COG3646">
    <property type="taxonomic scope" value="Bacteria"/>
</dbReference>
<dbReference type="HOGENOM" id="CLU_046670_7_4_0"/>
<gene>
    <name evidence="3" type="ordered locus">Sterm_0817</name>
</gene>
<name>D1AR01_SEBTE</name>
<dbReference type="Pfam" id="PF03374">
    <property type="entry name" value="ANT"/>
    <property type="match status" value="1"/>
</dbReference>
<dbReference type="EMBL" id="CP001739">
    <property type="protein sequence ID" value="ACZ07689.1"/>
    <property type="molecule type" value="Genomic_DNA"/>
</dbReference>
<organism evidence="3 4">
    <name type="scientific">Sebaldella termitidis (strain ATCC 33386 / NCTC 11300)</name>
    <dbReference type="NCBI Taxonomy" id="526218"/>
    <lineage>
        <taxon>Bacteria</taxon>
        <taxon>Fusobacteriati</taxon>
        <taxon>Fusobacteriota</taxon>
        <taxon>Fusobacteriia</taxon>
        <taxon>Fusobacteriales</taxon>
        <taxon>Leptotrichiaceae</taxon>
        <taxon>Sebaldella</taxon>
    </lineage>
</organism>
<proteinExistence type="predicted"/>
<evidence type="ECO:0000256" key="1">
    <source>
        <dbReference type="SAM" id="Coils"/>
    </source>
</evidence>
<protein>
    <submittedName>
        <fullName evidence="3">Phage regulatory protein, Rha family</fullName>
    </submittedName>
</protein>
<dbReference type="Proteomes" id="UP000000845">
    <property type="component" value="Chromosome"/>
</dbReference>